<sequence>MSTRTSTTPLDPTGLQRIARARLNAYRSFDIEEDVEFCPVINTALLNQQQEQQQQSGNHGPMKNHIDSLSLVKILAAANQQQIKQQQQLQRSPSPNASNLRQQHFRRTPNQHYNMNSSDIFSPPSSKASNLNYGSATPGSGSHPSTHSKNQGNASLGNSSKDYHAAQIQNAFQQQLSSAGGNQSPSSNSAQNRLNNMSRWTS</sequence>
<feature type="compositionally biased region" description="Polar residues" evidence="1">
    <location>
        <begin position="167"/>
        <end position="202"/>
    </location>
</feature>
<evidence type="ECO:0000313" key="2">
    <source>
        <dbReference type="EMBL" id="ODV86727.1"/>
    </source>
</evidence>
<gene>
    <name evidence="2" type="ORF">CANARDRAFT_114534</name>
</gene>
<dbReference type="Proteomes" id="UP000094801">
    <property type="component" value="Unassembled WGS sequence"/>
</dbReference>
<protein>
    <submittedName>
        <fullName evidence="2">Uncharacterized protein</fullName>
    </submittedName>
</protein>
<accession>A0A1E4T4N3</accession>
<organism evidence="2 3">
    <name type="scientific">[Candida] arabinofermentans NRRL YB-2248</name>
    <dbReference type="NCBI Taxonomy" id="983967"/>
    <lineage>
        <taxon>Eukaryota</taxon>
        <taxon>Fungi</taxon>
        <taxon>Dikarya</taxon>
        <taxon>Ascomycota</taxon>
        <taxon>Saccharomycotina</taxon>
        <taxon>Pichiomycetes</taxon>
        <taxon>Pichiales</taxon>
        <taxon>Pichiaceae</taxon>
        <taxon>Ogataea</taxon>
        <taxon>Ogataea/Candida clade</taxon>
    </lineage>
</organism>
<feature type="compositionally biased region" description="Polar residues" evidence="1">
    <location>
        <begin position="110"/>
        <end position="160"/>
    </location>
</feature>
<dbReference type="EMBL" id="KV453849">
    <property type="protein sequence ID" value="ODV86727.1"/>
    <property type="molecule type" value="Genomic_DNA"/>
</dbReference>
<feature type="region of interest" description="Disordered" evidence="1">
    <location>
        <begin position="110"/>
        <end position="202"/>
    </location>
</feature>
<name>A0A1E4T4N3_9ASCO</name>
<proteinExistence type="predicted"/>
<keyword evidence="3" id="KW-1185">Reference proteome</keyword>
<dbReference type="OrthoDB" id="3987012at2759"/>
<reference evidence="3" key="1">
    <citation type="submission" date="2016-04" db="EMBL/GenBank/DDBJ databases">
        <title>Comparative genomics of biotechnologically important yeasts.</title>
        <authorList>
            <consortium name="DOE Joint Genome Institute"/>
            <person name="Riley R."/>
            <person name="Haridas S."/>
            <person name="Wolfe K.H."/>
            <person name="Lopes M.R."/>
            <person name="Hittinger C.T."/>
            <person name="Goker M."/>
            <person name="Salamov A."/>
            <person name="Wisecaver J."/>
            <person name="Long T.M."/>
            <person name="Aerts A.L."/>
            <person name="Barry K."/>
            <person name="Choi C."/>
            <person name="Clum A."/>
            <person name="Coughlan A.Y."/>
            <person name="Deshpande S."/>
            <person name="Douglass A.P."/>
            <person name="Hanson S.J."/>
            <person name="Klenk H.-P."/>
            <person name="Labutti K."/>
            <person name="Lapidus A."/>
            <person name="Lindquist E."/>
            <person name="Lipzen A."/>
            <person name="Meier-Kolthoff J.P."/>
            <person name="Ohm R.A."/>
            <person name="Otillar R.P."/>
            <person name="Pangilinan J."/>
            <person name="Peng Y."/>
            <person name="Rokas A."/>
            <person name="Rosa C.A."/>
            <person name="Scheuner C."/>
            <person name="Sibirny A.A."/>
            <person name="Slot J.C."/>
            <person name="Stielow J.B."/>
            <person name="Sun H."/>
            <person name="Kurtzman C.P."/>
            <person name="Blackwell M."/>
            <person name="Grigoriev I.V."/>
            <person name="Jeffries T.W."/>
        </authorList>
    </citation>
    <scope>NUCLEOTIDE SEQUENCE [LARGE SCALE GENOMIC DNA]</scope>
    <source>
        <strain evidence="3">NRRL YB-2248</strain>
    </source>
</reference>
<evidence type="ECO:0000256" key="1">
    <source>
        <dbReference type="SAM" id="MobiDB-lite"/>
    </source>
</evidence>
<evidence type="ECO:0000313" key="3">
    <source>
        <dbReference type="Proteomes" id="UP000094801"/>
    </source>
</evidence>
<dbReference type="AlphaFoldDB" id="A0A1E4T4N3"/>